<protein>
    <recommendedName>
        <fullName evidence="2">Outer membrane lipoprotein</fullName>
    </recommendedName>
</protein>
<gene>
    <name evidence="1" type="ORF">MNBD_GAMMA09-3818</name>
</gene>
<evidence type="ECO:0008006" key="2">
    <source>
        <dbReference type="Google" id="ProtNLM"/>
    </source>
</evidence>
<accession>A0A3B0Y6U9</accession>
<dbReference type="PROSITE" id="PS51257">
    <property type="entry name" value="PROKAR_LIPOPROTEIN"/>
    <property type="match status" value="1"/>
</dbReference>
<name>A0A3B0Y6U9_9ZZZZ</name>
<reference evidence="1" key="1">
    <citation type="submission" date="2018-06" db="EMBL/GenBank/DDBJ databases">
        <authorList>
            <person name="Zhirakovskaya E."/>
        </authorList>
    </citation>
    <scope>NUCLEOTIDE SEQUENCE</scope>
</reference>
<sequence>MKIRIKQYLILILSIFISACSVIQKHPGNYPVRLIFDNELVHITKIRLSECKYLGTLVSSEGSWYDFIYISNANLTNGAINDMQNKANDIGANLVYIDNNIDFKTSVTLVGQAYVCEFLKY</sequence>
<dbReference type="AlphaFoldDB" id="A0A3B0Y6U9"/>
<proteinExistence type="predicted"/>
<dbReference type="InterPro" id="IPR025294">
    <property type="entry name" value="DUF4156"/>
</dbReference>
<evidence type="ECO:0000313" key="1">
    <source>
        <dbReference type="EMBL" id="VAW69889.1"/>
    </source>
</evidence>
<organism evidence="1">
    <name type="scientific">hydrothermal vent metagenome</name>
    <dbReference type="NCBI Taxonomy" id="652676"/>
    <lineage>
        <taxon>unclassified sequences</taxon>
        <taxon>metagenomes</taxon>
        <taxon>ecological metagenomes</taxon>
    </lineage>
</organism>
<dbReference type="EMBL" id="UOFI01000180">
    <property type="protein sequence ID" value="VAW69889.1"/>
    <property type="molecule type" value="Genomic_DNA"/>
</dbReference>
<dbReference type="Pfam" id="PF13698">
    <property type="entry name" value="DUF4156"/>
    <property type="match status" value="1"/>
</dbReference>